<feature type="domain" description="Threonine/serine exporter-like N-terminal" evidence="8">
    <location>
        <begin position="9"/>
        <end position="247"/>
    </location>
</feature>
<dbReference type="GO" id="GO:0022857">
    <property type="term" value="F:transmembrane transporter activity"/>
    <property type="evidence" value="ECO:0007669"/>
    <property type="project" value="InterPro"/>
</dbReference>
<proteinExistence type="inferred from homology"/>
<feature type="transmembrane region" description="Helical" evidence="7">
    <location>
        <begin position="165"/>
        <end position="185"/>
    </location>
</feature>
<comment type="similarity">
    <text evidence="6">Belongs to the ThrE exporter (TC 2.A.79) family.</text>
</comment>
<dbReference type="EMBL" id="JAAGPU010000003">
    <property type="protein sequence ID" value="NEU03867.1"/>
    <property type="molecule type" value="Genomic_DNA"/>
</dbReference>
<protein>
    <submittedName>
        <fullName evidence="9">Threonine/serine exporter family protein</fullName>
    </submittedName>
</protein>
<keyword evidence="5 7" id="KW-0472">Membrane</keyword>
<dbReference type="InterPro" id="IPR050539">
    <property type="entry name" value="ThrE_Dicarb/AminoAcid_Exp"/>
</dbReference>
<keyword evidence="3 7" id="KW-0812">Transmembrane</keyword>
<evidence type="ECO:0000313" key="9">
    <source>
        <dbReference type="EMBL" id="NEU03867.1"/>
    </source>
</evidence>
<gene>
    <name evidence="9" type="ORF">G3M99_03145</name>
</gene>
<keyword evidence="10" id="KW-1185">Reference proteome</keyword>
<dbReference type="RefSeq" id="WP_199869182.1">
    <property type="nucleotide sequence ID" value="NZ_JAAGPU010000003.1"/>
</dbReference>
<evidence type="ECO:0000256" key="5">
    <source>
        <dbReference type="ARBA" id="ARBA00023136"/>
    </source>
</evidence>
<evidence type="ECO:0000256" key="6">
    <source>
        <dbReference type="ARBA" id="ARBA00034125"/>
    </source>
</evidence>
<evidence type="ECO:0000256" key="3">
    <source>
        <dbReference type="ARBA" id="ARBA00022692"/>
    </source>
</evidence>
<evidence type="ECO:0000313" key="10">
    <source>
        <dbReference type="Proteomes" id="UP000481872"/>
    </source>
</evidence>
<dbReference type="PANTHER" id="PTHR34390:SF2">
    <property type="entry name" value="SUCCINATE TRANSPORTER SUBUNIT YJJP-RELATED"/>
    <property type="match status" value="1"/>
</dbReference>
<comment type="caution">
    <text evidence="9">The sequence shown here is derived from an EMBL/GenBank/DDBJ whole genome shotgun (WGS) entry which is preliminary data.</text>
</comment>
<sequence length="256" mass="27975">MYTDNIIHIAADAGKIMLENGGETYRVEQTISMICQAFGFKDVENFVTPTVIVLSITNKNSETITTVRRLKNRTVNLKKVALINDLSRNLYTNTLSMDDIRKELHYINNIPAYSSDASLISSTLTAGFFTLLFGGNLKDFFISCFIGLLITFIARLFDKYEVNNFFSNVCGGLISSSIAVIINHINPSFNVDTIIIGSIMLLVPGLVITNAIRDTLSGDLLSGISRSVEALIIAASIAIGTAIGFKVWIFILGGTL</sequence>
<feature type="transmembrane region" description="Helical" evidence="7">
    <location>
        <begin position="191"/>
        <end position="209"/>
    </location>
</feature>
<evidence type="ECO:0000256" key="1">
    <source>
        <dbReference type="ARBA" id="ARBA00004651"/>
    </source>
</evidence>
<feature type="transmembrane region" description="Helical" evidence="7">
    <location>
        <begin position="140"/>
        <end position="158"/>
    </location>
</feature>
<comment type="subcellular location">
    <subcellularLocation>
        <location evidence="1">Cell membrane</location>
        <topology evidence="1">Multi-pass membrane protein</topology>
    </subcellularLocation>
</comment>
<dbReference type="PANTHER" id="PTHR34390">
    <property type="entry name" value="UPF0442 PROTEIN YJJB-RELATED"/>
    <property type="match status" value="1"/>
</dbReference>
<evidence type="ECO:0000256" key="7">
    <source>
        <dbReference type="SAM" id="Phobius"/>
    </source>
</evidence>
<reference evidence="9 10" key="1">
    <citation type="submission" date="2020-02" db="EMBL/GenBank/DDBJ databases">
        <title>Genome assembly of a novel Clostridium senegalense strain.</title>
        <authorList>
            <person name="Gupta T.B."/>
            <person name="Jauregui R."/>
            <person name="Maclean P."/>
            <person name="Nawarathana A."/>
            <person name="Brightwell G."/>
        </authorList>
    </citation>
    <scope>NUCLEOTIDE SEQUENCE [LARGE SCALE GENOMIC DNA]</scope>
    <source>
        <strain evidence="9 10">AGRFS4</strain>
    </source>
</reference>
<dbReference type="GO" id="GO:0015744">
    <property type="term" value="P:succinate transport"/>
    <property type="evidence" value="ECO:0007669"/>
    <property type="project" value="TreeGrafter"/>
</dbReference>
<keyword evidence="4 7" id="KW-1133">Transmembrane helix</keyword>
<evidence type="ECO:0000256" key="4">
    <source>
        <dbReference type="ARBA" id="ARBA00022989"/>
    </source>
</evidence>
<evidence type="ECO:0000256" key="2">
    <source>
        <dbReference type="ARBA" id="ARBA00022475"/>
    </source>
</evidence>
<keyword evidence="2" id="KW-1003">Cell membrane</keyword>
<feature type="transmembrane region" description="Helical" evidence="7">
    <location>
        <begin position="230"/>
        <end position="251"/>
    </location>
</feature>
<accession>A0A6M0H043</accession>
<dbReference type="Proteomes" id="UP000481872">
    <property type="component" value="Unassembled WGS sequence"/>
</dbReference>
<evidence type="ECO:0000259" key="8">
    <source>
        <dbReference type="Pfam" id="PF06738"/>
    </source>
</evidence>
<dbReference type="Pfam" id="PF06738">
    <property type="entry name" value="ThrE"/>
    <property type="match status" value="1"/>
</dbReference>
<dbReference type="AlphaFoldDB" id="A0A6M0H043"/>
<organism evidence="9 10">
    <name type="scientific">Clostridium senegalense</name>
    <dbReference type="NCBI Taxonomy" id="1465809"/>
    <lineage>
        <taxon>Bacteria</taxon>
        <taxon>Bacillati</taxon>
        <taxon>Bacillota</taxon>
        <taxon>Clostridia</taxon>
        <taxon>Eubacteriales</taxon>
        <taxon>Clostridiaceae</taxon>
        <taxon>Clostridium</taxon>
    </lineage>
</organism>
<dbReference type="GO" id="GO:0005886">
    <property type="term" value="C:plasma membrane"/>
    <property type="evidence" value="ECO:0007669"/>
    <property type="project" value="UniProtKB-SubCell"/>
</dbReference>
<dbReference type="InterPro" id="IPR010619">
    <property type="entry name" value="ThrE-like_N"/>
</dbReference>
<name>A0A6M0H043_9CLOT</name>